<dbReference type="InterPro" id="IPR019301">
    <property type="entry name" value="Flagellar_prot_FlgJ_N"/>
</dbReference>
<feature type="non-terminal residue" evidence="2">
    <location>
        <position position="1"/>
    </location>
</feature>
<feature type="domain" description="Flagellar protein FlgJ N-terminal" evidence="1">
    <location>
        <begin position="33"/>
        <end position="83"/>
    </location>
</feature>
<protein>
    <recommendedName>
        <fullName evidence="1">Flagellar protein FlgJ N-terminal domain-containing protein</fullName>
    </recommendedName>
</protein>
<proteinExistence type="predicted"/>
<organism evidence="2">
    <name type="scientific">marine metagenome</name>
    <dbReference type="NCBI Taxonomy" id="408172"/>
    <lineage>
        <taxon>unclassified sequences</taxon>
        <taxon>metagenomes</taxon>
        <taxon>ecological metagenomes</taxon>
    </lineage>
</organism>
<sequence length="104" mass="11372">IGLAPKSTPQQKMQQLQEPAHSFEGIFFQMIQKSMRSTIKSSGLMGGGQAESVFTQLFDAEVAERGAQRGKGTGLGIADSILKKYGQRIMKEAAPEKSIRDWKA</sequence>
<name>A0A382XNS5_9ZZZZ</name>
<gene>
    <name evidence="2" type="ORF">METZ01_LOCUS425636</name>
</gene>
<evidence type="ECO:0000259" key="1">
    <source>
        <dbReference type="Pfam" id="PF10135"/>
    </source>
</evidence>
<reference evidence="2" key="1">
    <citation type="submission" date="2018-05" db="EMBL/GenBank/DDBJ databases">
        <authorList>
            <person name="Lanie J.A."/>
            <person name="Ng W.-L."/>
            <person name="Kazmierczak K.M."/>
            <person name="Andrzejewski T.M."/>
            <person name="Davidsen T.M."/>
            <person name="Wayne K.J."/>
            <person name="Tettelin H."/>
            <person name="Glass J.I."/>
            <person name="Rusch D."/>
            <person name="Podicherti R."/>
            <person name="Tsui H.-C.T."/>
            <person name="Winkler M.E."/>
        </authorList>
    </citation>
    <scope>NUCLEOTIDE SEQUENCE</scope>
</reference>
<accession>A0A382XNS5</accession>
<dbReference type="AlphaFoldDB" id="A0A382XNS5"/>
<dbReference type="EMBL" id="UINC01169310">
    <property type="protein sequence ID" value="SVD72782.1"/>
    <property type="molecule type" value="Genomic_DNA"/>
</dbReference>
<evidence type="ECO:0000313" key="2">
    <source>
        <dbReference type="EMBL" id="SVD72782.1"/>
    </source>
</evidence>
<dbReference type="Pfam" id="PF10135">
    <property type="entry name" value="Rod-binding"/>
    <property type="match status" value="1"/>
</dbReference>